<evidence type="ECO:0000313" key="17">
    <source>
        <dbReference type="EMBL" id="XCD06607.1"/>
    </source>
</evidence>
<evidence type="ECO:0000256" key="14">
    <source>
        <dbReference type="ARBA" id="ARBA00034003"/>
    </source>
</evidence>
<keyword evidence="6" id="KW-0436">Ligase</keyword>
<dbReference type="EC" id="6.5.1.1" evidence="4"/>
<feature type="domain" description="Replication-associated protein G2P N-terminal" evidence="15">
    <location>
        <begin position="1"/>
        <end position="241"/>
    </location>
</feature>
<reference evidence="17" key="1">
    <citation type="submission" date="2024-03" db="EMBL/GenBank/DDBJ databases">
        <title>Diverse circular DNA viruses in blood, oral, and fecal samples of captive lemurs.</title>
        <authorList>
            <person name="Paietta E.N."/>
            <person name="Kraberger S."/>
            <person name="Lund M.C."/>
            <person name="Custer J.M."/>
            <person name="Vargas K.M."/>
            <person name="Ehmke E.E."/>
            <person name="Yoder A.D."/>
            <person name="Varsani A."/>
        </authorList>
    </citation>
    <scope>NUCLEOTIDE SEQUENCE</scope>
    <source>
        <strain evidence="17">Duke_25SF_72</strain>
    </source>
</reference>
<keyword evidence="7" id="KW-0235">DNA replication</keyword>
<comment type="catalytic activity">
    <reaction evidence="14">
        <text>ATP + (deoxyribonucleotide)n-3'-hydroxyl + 5'-phospho-(deoxyribonucleotide)m = (deoxyribonucleotide)n+m + AMP + diphosphate.</text>
        <dbReference type="EC" id="6.5.1.1"/>
    </reaction>
</comment>
<sequence length="356" mass="40378">MIDWLNIEVPLAHLPIKQGRRMVIDHDGAITSEFVMFRGVENTFDDEGSYSSRVAVSSIDSDYTAAQVGRLPSGMVSGISVKGNPTKYLQGHNIFGISCIRTLARSVVADVLPKLGFSATDTARAVKKIDAGEYRVTKIDLTKMFRLGSDQDVRDYLRMMPFTVSARGDRCEFCKNTFYVGKHSGLWSLKIYNKFLEITSRSKSHRLPDFLPRDAFEQFTAGQLRVELVLQKQILDRLNLTNPVLLQTKLNELFNEFTGRITMRNQEIAEHDYVKLSPSFQGTVEKWRAGRDLKSLMSKTTYYRHRAELLKRGIDISKPPIMAEDRMAIVQPIKVLAPMEVVDIPPVLQPYLLKVA</sequence>
<evidence type="ECO:0000256" key="9">
    <source>
        <dbReference type="ARBA" id="ARBA00022759"/>
    </source>
</evidence>
<evidence type="ECO:0000259" key="16">
    <source>
        <dbReference type="Pfam" id="PF05155"/>
    </source>
</evidence>
<evidence type="ECO:0000256" key="6">
    <source>
        <dbReference type="ARBA" id="ARBA00022598"/>
    </source>
</evidence>
<accession>A0AAU8B5R9</accession>
<evidence type="ECO:0000256" key="3">
    <source>
        <dbReference type="ARBA" id="ARBA00009603"/>
    </source>
</evidence>
<dbReference type="EMBL" id="PP511691">
    <property type="protein sequence ID" value="XCD06607.1"/>
    <property type="molecule type" value="Genomic_DNA"/>
</dbReference>
<dbReference type="Pfam" id="PF05144">
    <property type="entry name" value="Phage_CRI"/>
    <property type="match status" value="1"/>
</dbReference>
<evidence type="ECO:0000259" key="15">
    <source>
        <dbReference type="Pfam" id="PF05144"/>
    </source>
</evidence>
<feature type="domain" description="Replication-associated protein G2P C-terminal" evidence="16">
    <location>
        <begin position="284"/>
        <end position="335"/>
    </location>
</feature>
<dbReference type="Pfam" id="PF05155">
    <property type="entry name" value="G2P_X_C"/>
    <property type="match status" value="1"/>
</dbReference>
<evidence type="ECO:0000256" key="8">
    <source>
        <dbReference type="ARBA" id="ARBA00022722"/>
    </source>
</evidence>
<evidence type="ECO:0000256" key="10">
    <source>
        <dbReference type="ARBA" id="ARBA00022801"/>
    </source>
</evidence>
<keyword evidence="10" id="KW-0378">Hydrolase</keyword>
<dbReference type="GO" id="GO:0006260">
    <property type="term" value="P:DNA replication"/>
    <property type="evidence" value="ECO:0007669"/>
    <property type="project" value="UniProtKB-KW"/>
</dbReference>
<evidence type="ECO:0000256" key="1">
    <source>
        <dbReference type="ARBA" id="ARBA00003296"/>
    </source>
</evidence>
<keyword evidence="8" id="KW-0540">Nuclease</keyword>
<comment type="function">
    <text evidence="2">Isoform G10P protein binds to double-stranded DNA and prevents hydrolysis by nucleases. Additionally, G10P is an inhibitor of DNA replication and may have a role in the transition from semiconservative replicative form DNA replication to single-stranded DNA synthesis in the life cycle.</text>
</comment>
<evidence type="ECO:0000256" key="11">
    <source>
        <dbReference type="ARBA" id="ARBA00023125"/>
    </source>
</evidence>
<dbReference type="GO" id="GO:0003910">
    <property type="term" value="F:DNA ligase (ATP) activity"/>
    <property type="evidence" value="ECO:0007669"/>
    <property type="project" value="UniProtKB-EC"/>
</dbReference>
<dbReference type="InterPro" id="IPR022688">
    <property type="entry name" value="G2P_C"/>
</dbReference>
<dbReference type="NCBIfam" id="TIGR01629">
    <property type="entry name" value="rep_II_X"/>
    <property type="match status" value="1"/>
</dbReference>
<comment type="similarity">
    <text evidence="3">Belongs to the inovirus G2P protein family.</text>
</comment>
<evidence type="ECO:0000256" key="13">
    <source>
        <dbReference type="ARBA" id="ARBA00033015"/>
    </source>
</evidence>
<evidence type="ECO:0000256" key="4">
    <source>
        <dbReference type="ARBA" id="ARBA00012727"/>
    </source>
</evidence>
<evidence type="ECO:0000256" key="12">
    <source>
        <dbReference type="ARBA" id="ARBA00032532"/>
    </source>
</evidence>
<evidence type="ECO:0000256" key="5">
    <source>
        <dbReference type="ARBA" id="ARBA00014536"/>
    </source>
</evidence>
<evidence type="ECO:0000256" key="2">
    <source>
        <dbReference type="ARBA" id="ARBA00003490"/>
    </source>
</evidence>
<dbReference type="InterPro" id="IPR006516">
    <property type="entry name" value="G2P"/>
</dbReference>
<protein>
    <recommendedName>
        <fullName evidence="5">Replication-associated protein G2P</fullName>
        <ecNumber evidence="4">6.5.1.1</ecNumber>
    </recommendedName>
    <alternativeName>
        <fullName evidence="12">G2P</fullName>
    </alternativeName>
    <alternativeName>
        <fullName evidence="13">Gene 2 protein</fullName>
    </alternativeName>
</protein>
<name>A0AAU8B5R9_9VIRU</name>
<evidence type="ECO:0000256" key="7">
    <source>
        <dbReference type="ARBA" id="ARBA00022705"/>
    </source>
</evidence>
<dbReference type="GO" id="GO:0016787">
    <property type="term" value="F:hydrolase activity"/>
    <property type="evidence" value="ECO:0007669"/>
    <property type="project" value="UniProtKB-KW"/>
</dbReference>
<dbReference type="GO" id="GO:0003677">
    <property type="term" value="F:DNA binding"/>
    <property type="evidence" value="ECO:0007669"/>
    <property type="project" value="UniProtKB-KW"/>
</dbReference>
<comment type="function">
    <text evidence="1">Isoform G2P plays an essential role in viral DNA replication. Binds the origin of replication and cleaves the dsDNA replicative form I (RFI) and becomes covalently bound to it via phosphotyrosine bond, generating the dsDNA replicative form II (RFII). In turn, viral DNA replication initiates at the 3'-OH of the cleavage site. After one round of rolling circle synthesis, protein G2P is linked to the newly synthesized ssDNA and joins the ends of the displaced strand to generate a circular single-stranded molecule ready to be packed into a virion.</text>
</comment>
<dbReference type="GO" id="GO:0004519">
    <property type="term" value="F:endonuclease activity"/>
    <property type="evidence" value="ECO:0007669"/>
    <property type="project" value="UniProtKB-KW"/>
</dbReference>
<dbReference type="InterPro" id="IPR022686">
    <property type="entry name" value="G2P_N"/>
</dbReference>
<proteinExistence type="inferred from homology"/>
<keyword evidence="9" id="KW-0255">Endonuclease</keyword>
<keyword evidence="11" id="KW-0238">DNA-binding</keyword>
<organism evidence="17">
    <name type="scientific">Dulem virus 58</name>
    <dbReference type="NCBI Taxonomy" id="3145769"/>
    <lineage>
        <taxon>Viruses</taxon>
        <taxon>Monodnaviria</taxon>
        <taxon>Loebvirae</taxon>
        <taxon>Hofneiviricota</taxon>
        <taxon>Faserviricetes</taxon>
        <taxon>Tubulavirales</taxon>
        <taxon>Inoviridae</taxon>
        <taxon>Inovirus</taxon>
    </lineage>
</organism>